<dbReference type="PhylomeDB" id="A7RSQ2"/>
<feature type="chain" id="PRO_5002711508" description="DUF3456 domain-containing protein" evidence="2">
    <location>
        <begin position="18"/>
        <end position="214"/>
    </location>
</feature>
<evidence type="ECO:0000256" key="1">
    <source>
        <dbReference type="SAM" id="MobiDB-lite"/>
    </source>
</evidence>
<proteinExistence type="predicted"/>
<dbReference type="InParanoid" id="A7RSQ2"/>
<reference evidence="4 5" key="1">
    <citation type="journal article" date="2007" name="Science">
        <title>Sea anemone genome reveals ancestral eumetazoan gene repertoire and genomic organization.</title>
        <authorList>
            <person name="Putnam N.H."/>
            <person name="Srivastava M."/>
            <person name="Hellsten U."/>
            <person name="Dirks B."/>
            <person name="Chapman J."/>
            <person name="Salamov A."/>
            <person name="Terry A."/>
            <person name="Shapiro H."/>
            <person name="Lindquist E."/>
            <person name="Kapitonov V.V."/>
            <person name="Jurka J."/>
            <person name="Genikhovich G."/>
            <person name="Grigoriev I.V."/>
            <person name="Lucas S.M."/>
            <person name="Steele R.E."/>
            <person name="Finnerty J.R."/>
            <person name="Technau U."/>
            <person name="Martindale M.Q."/>
            <person name="Rokhsar D.S."/>
        </authorList>
    </citation>
    <scope>NUCLEOTIDE SEQUENCE [LARGE SCALE GENOMIC DNA]</scope>
    <source>
        <strain evidence="5">CH2 X CH6</strain>
    </source>
</reference>
<keyword evidence="2" id="KW-0732">Signal</keyword>
<accession>A7RSQ2</accession>
<evidence type="ECO:0000313" key="4">
    <source>
        <dbReference type="EMBL" id="EDO45457.1"/>
    </source>
</evidence>
<dbReference type="Proteomes" id="UP000001593">
    <property type="component" value="Unassembled WGS sequence"/>
</dbReference>
<dbReference type="Pfam" id="PF11938">
    <property type="entry name" value="DUF3456"/>
    <property type="match status" value="1"/>
</dbReference>
<sequence>MAAFALLLAFCLTFVQAQEKMTFETPKMTEEEQHSPHTPGSFEIQCDACTAIAHRRFIHICDSKICKSSVAIRVMNVALHKEEAKRPSLKGKPVPESVYVDAIEGVCSSKSWEDYGIKTVNGINRISGEGLEAKDVPGMMQGGGKWPGRLMSKCEGMVGDIGEDKLYEKFREDGDLHKYLCTEFSQDCVRDKTAKKGKKKTKKSKGKKDSKQEL</sequence>
<dbReference type="GO" id="GO:0030888">
    <property type="term" value="P:regulation of B cell proliferation"/>
    <property type="evidence" value="ECO:0000318"/>
    <property type="project" value="GO_Central"/>
</dbReference>
<dbReference type="PANTHER" id="PTHR15881">
    <property type="entry name" value="MARGINAL ZONE B- AND B1-CELL-SPECIFIC PROTEIN"/>
    <property type="match status" value="1"/>
</dbReference>
<protein>
    <recommendedName>
        <fullName evidence="3">DUF3456 domain-containing protein</fullName>
    </recommendedName>
</protein>
<organism evidence="4 5">
    <name type="scientific">Nematostella vectensis</name>
    <name type="common">Starlet sea anemone</name>
    <dbReference type="NCBI Taxonomy" id="45351"/>
    <lineage>
        <taxon>Eukaryota</taxon>
        <taxon>Metazoa</taxon>
        <taxon>Cnidaria</taxon>
        <taxon>Anthozoa</taxon>
        <taxon>Hexacorallia</taxon>
        <taxon>Actiniaria</taxon>
        <taxon>Edwardsiidae</taxon>
        <taxon>Nematostella</taxon>
    </lineage>
</organism>
<name>A7RSQ2_NEMVE</name>
<dbReference type="PANTHER" id="PTHR15881:SF2">
    <property type="entry name" value="MARGINAL ZONE B- AND B1-CELL-SPECIFIC PROTEIN"/>
    <property type="match status" value="1"/>
</dbReference>
<evidence type="ECO:0000259" key="3">
    <source>
        <dbReference type="Pfam" id="PF11938"/>
    </source>
</evidence>
<dbReference type="GO" id="GO:0005576">
    <property type="term" value="C:extracellular region"/>
    <property type="evidence" value="ECO:0000318"/>
    <property type="project" value="GO_Central"/>
</dbReference>
<feature type="compositionally biased region" description="Basic residues" evidence="1">
    <location>
        <begin position="195"/>
        <end position="206"/>
    </location>
</feature>
<evidence type="ECO:0000313" key="5">
    <source>
        <dbReference type="Proteomes" id="UP000001593"/>
    </source>
</evidence>
<dbReference type="InterPro" id="IPR021852">
    <property type="entry name" value="DUF3456"/>
</dbReference>
<dbReference type="eggNOG" id="ENOG502S4B7">
    <property type="taxonomic scope" value="Eukaryota"/>
</dbReference>
<feature type="region of interest" description="Disordered" evidence="1">
    <location>
        <begin position="190"/>
        <end position="214"/>
    </location>
</feature>
<dbReference type="HOGENOM" id="CLU_1290349_0_0_1"/>
<keyword evidence="5" id="KW-1185">Reference proteome</keyword>
<dbReference type="OMA" id="QNWQDYG"/>
<dbReference type="InterPro" id="IPR052682">
    <property type="entry name" value="MZB1"/>
</dbReference>
<dbReference type="AlphaFoldDB" id="A7RSQ2"/>
<dbReference type="GO" id="GO:0034663">
    <property type="term" value="C:endoplasmic reticulum chaperone complex"/>
    <property type="evidence" value="ECO:0000318"/>
    <property type="project" value="GO_Central"/>
</dbReference>
<feature type="signal peptide" evidence="2">
    <location>
        <begin position="1"/>
        <end position="17"/>
    </location>
</feature>
<dbReference type="STRING" id="45351.A7RSQ2"/>
<dbReference type="EMBL" id="DS469535">
    <property type="protein sequence ID" value="EDO45457.1"/>
    <property type="molecule type" value="Genomic_DNA"/>
</dbReference>
<evidence type="ECO:0000256" key="2">
    <source>
        <dbReference type="SAM" id="SignalP"/>
    </source>
</evidence>
<feature type="domain" description="DUF3456" evidence="3">
    <location>
        <begin position="45"/>
        <end position="188"/>
    </location>
</feature>
<gene>
    <name evidence="4" type="ORF">NEMVEDRAFT_v1g240423</name>
</gene>